<sequence length="49" mass="5738">MFYCKTFGGCYDSFDFSIFVTFANRMKLSVGSWMSLPREPIACRITWIL</sequence>
<dbReference type="AlphaFoldDB" id="A0A0E2M5M2"/>
<name>A0A0E2M5M2_PORGN</name>
<dbReference type="HOGENOM" id="CLU_218761_0_0_10"/>
<accession>A0A0E2M5M2</accession>
<evidence type="ECO:0000313" key="1">
    <source>
        <dbReference type="EMBL" id="ERJ66435.1"/>
    </source>
</evidence>
<proteinExistence type="predicted"/>
<dbReference type="EMBL" id="AWUW01000078">
    <property type="protein sequence ID" value="ERJ66435.1"/>
    <property type="molecule type" value="Genomic_DNA"/>
</dbReference>
<organism evidence="1 2">
    <name type="scientific">Porphyromonas gingivalis F0570</name>
    <dbReference type="NCBI Taxonomy" id="1227271"/>
    <lineage>
        <taxon>Bacteria</taxon>
        <taxon>Pseudomonadati</taxon>
        <taxon>Bacteroidota</taxon>
        <taxon>Bacteroidia</taxon>
        <taxon>Bacteroidales</taxon>
        <taxon>Porphyromonadaceae</taxon>
        <taxon>Porphyromonas</taxon>
    </lineage>
</organism>
<evidence type="ECO:0000313" key="2">
    <source>
        <dbReference type="Proteomes" id="UP000016630"/>
    </source>
</evidence>
<dbReference type="Proteomes" id="UP000016630">
    <property type="component" value="Unassembled WGS sequence"/>
</dbReference>
<gene>
    <name evidence="1" type="ORF">HMPREF1555_01122</name>
</gene>
<protein>
    <submittedName>
        <fullName evidence="1">Uncharacterized protein</fullName>
    </submittedName>
</protein>
<comment type="caution">
    <text evidence="1">The sequence shown here is derived from an EMBL/GenBank/DDBJ whole genome shotgun (WGS) entry which is preliminary data.</text>
</comment>
<reference evidence="1 2" key="1">
    <citation type="submission" date="2013-06" db="EMBL/GenBank/DDBJ databases">
        <authorList>
            <person name="Weinstock G."/>
            <person name="Sodergren E."/>
            <person name="Lobos E.A."/>
            <person name="Fulton L."/>
            <person name="Fulton R."/>
            <person name="Courtney L."/>
            <person name="Fronick C."/>
            <person name="O'Laughlin M."/>
            <person name="Godfrey J."/>
            <person name="Wilson R.M."/>
            <person name="Miner T."/>
            <person name="Farmer C."/>
            <person name="Delehaunty K."/>
            <person name="Cordes M."/>
            <person name="Minx P."/>
            <person name="Tomlinson C."/>
            <person name="Chen J."/>
            <person name="Wollam A."/>
            <person name="Pepin K.H."/>
            <person name="Bhonagiri V."/>
            <person name="Zhang X."/>
            <person name="Warren W."/>
            <person name="Mitreva M."/>
            <person name="Mardis E.R."/>
            <person name="Wilson R.K."/>
        </authorList>
    </citation>
    <scope>NUCLEOTIDE SEQUENCE [LARGE SCALE GENOMIC DNA]</scope>
    <source>
        <strain evidence="1 2">F0570</strain>
    </source>
</reference>
<dbReference type="PATRIC" id="fig|1227271.3.peg.975"/>